<dbReference type="GO" id="GO:0033499">
    <property type="term" value="P:galactose catabolic process via UDP-galactose, Leloir pathway"/>
    <property type="evidence" value="ECO:0007669"/>
    <property type="project" value="TreeGrafter"/>
</dbReference>
<keyword evidence="2" id="KW-0413">Isomerase</keyword>
<dbReference type="EMBL" id="JAEKPD010000006">
    <property type="protein sequence ID" value="MBJ3762405.1"/>
    <property type="molecule type" value="Genomic_DNA"/>
</dbReference>
<dbReference type="InterPro" id="IPR047215">
    <property type="entry name" value="Galactose_mutarotase-like"/>
</dbReference>
<dbReference type="Pfam" id="PF01263">
    <property type="entry name" value="Aldose_epim"/>
    <property type="match status" value="1"/>
</dbReference>
<dbReference type="Gene3D" id="2.70.98.10">
    <property type="match status" value="1"/>
</dbReference>
<organism evidence="4 5">
    <name type="scientific">Palleronia pontilimi</name>
    <dbReference type="NCBI Taxonomy" id="1964209"/>
    <lineage>
        <taxon>Bacteria</taxon>
        <taxon>Pseudomonadati</taxon>
        <taxon>Pseudomonadota</taxon>
        <taxon>Alphaproteobacteria</taxon>
        <taxon>Rhodobacterales</taxon>
        <taxon>Roseobacteraceae</taxon>
        <taxon>Palleronia</taxon>
    </lineage>
</organism>
<evidence type="ECO:0000256" key="3">
    <source>
        <dbReference type="ARBA" id="ARBA00023277"/>
    </source>
</evidence>
<dbReference type="GO" id="GO:0030246">
    <property type="term" value="F:carbohydrate binding"/>
    <property type="evidence" value="ECO:0007669"/>
    <property type="project" value="InterPro"/>
</dbReference>
<dbReference type="PANTHER" id="PTHR10091">
    <property type="entry name" value="ALDOSE-1-EPIMERASE"/>
    <property type="match status" value="1"/>
</dbReference>
<dbReference type="GO" id="GO:0006006">
    <property type="term" value="P:glucose metabolic process"/>
    <property type="evidence" value="ECO:0007669"/>
    <property type="project" value="TreeGrafter"/>
</dbReference>
<evidence type="ECO:0000256" key="1">
    <source>
        <dbReference type="ARBA" id="ARBA00006206"/>
    </source>
</evidence>
<dbReference type="AlphaFoldDB" id="A0A934MCE0"/>
<protein>
    <submittedName>
        <fullName evidence="4">Galactose mutarotase</fullName>
    </submittedName>
</protein>
<accession>A0A934MCE0</accession>
<evidence type="ECO:0000256" key="2">
    <source>
        <dbReference type="ARBA" id="ARBA00023235"/>
    </source>
</evidence>
<dbReference type="Proteomes" id="UP000642488">
    <property type="component" value="Unassembled WGS sequence"/>
</dbReference>
<sequence>MSITDFGTRSDGRAVGRVTLENGSLSASFLTLGALIHEVRLEGVAHSLTLGGETPRDYEGVMEHFGAIMGPVANRITDARAMIDGTEFSFDANQDGRHTLHGGSAATHTKLWQVADHDARSVTFALDLPDGEGGFPGRRRIEATYTLDPDALVLELRAATDRPTLMNLASHGYWTMQPPGDWSGQRLQILADRYLPTDDANLPTGEIADVAGTAYDFREPRLLDAATAPKLDHNFCLSDAPRDLSPALRLSGPEGLTLEISTTAPGMQVFGMGSFAVDEATLHGRGYPRFAALAFEPQHWPDAPTHPAFPAVLLRPGTVYTQTSRFAFSR</sequence>
<dbReference type="InterPro" id="IPR008183">
    <property type="entry name" value="Aldose_1/G6P_1-epimerase"/>
</dbReference>
<dbReference type="SUPFAM" id="SSF74650">
    <property type="entry name" value="Galactose mutarotase-like"/>
    <property type="match status" value="1"/>
</dbReference>
<reference evidence="4" key="1">
    <citation type="submission" date="2020-12" db="EMBL/GenBank/DDBJ databases">
        <title>Bacterial taxonomy.</title>
        <authorList>
            <person name="Pan X."/>
        </authorList>
    </citation>
    <scope>NUCLEOTIDE SEQUENCE</scope>
    <source>
        <strain evidence="4">KCTC 52957</strain>
    </source>
</reference>
<keyword evidence="3" id="KW-0119">Carbohydrate metabolism</keyword>
<dbReference type="InterPro" id="IPR014718">
    <property type="entry name" value="GH-type_carb-bd"/>
</dbReference>
<dbReference type="RefSeq" id="WP_198915581.1">
    <property type="nucleotide sequence ID" value="NZ_JAEKPD010000006.1"/>
</dbReference>
<comment type="caution">
    <text evidence="4">The sequence shown here is derived from an EMBL/GenBank/DDBJ whole genome shotgun (WGS) entry which is preliminary data.</text>
</comment>
<gene>
    <name evidence="4" type="ORF">ILP92_06570</name>
</gene>
<dbReference type="InterPro" id="IPR011013">
    <property type="entry name" value="Gal_mutarotase_sf_dom"/>
</dbReference>
<evidence type="ECO:0000313" key="4">
    <source>
        <dbReference type="EMBL" id="MBJ3762405.1"/>
    </source>
</evidence>
<name>A0A934MCE0_9RHOB</name>
<evidence type="ECO:0000313" key="5">
    <source>
        <dbReference type="Proteomes" id="UP000642488"/>
    </source>
</evidence>
<dbReference type="CDD" id="cd09019">
    <property type="entry name" value="galactose_mutarotase_like"/>
    <property type="match status" value="1"/>
</dbReference>
<comment type="similarity">
    <text evidence="1">Belongs to the aldose epimerase family.</text>
</comment>
<dbReference type="GO" id="GO:0004034">
    <property type="term" value="F:aldose 1-epimerase activity"/>
    <property type="evidence" value="ECO:0007669"/>
    <property type="project" value="TreeGrafter"/>
</dbReference>
<proteinExistence type="inferred from homology"/>
<keyword evidence="5" id="KW-1185">Reference proteome</keyword>
<dbReference type="PANTHER" id="PTHR10091:SF0">
    <property type="entry name" value="GALACTOSE MUTAROTASE"/>
    <property type="match status" value="1"/>
</dbReference>